<evidence type="ECO:0000313" key="1">
    <source>
        <dbReference type="EMBL" id="JAD37176.1"/>
    </source>
</evidence>
<sequence>MELYLCLYFKMAVHYKFTMSLQSQNNRITTYMASQKCPIKEHNT</sequence>
<organism evidence="1">
    <name type="scientific">Arundo donax</name>
    <name type="common">Giant reed</name>
    <name type="synonym">Donax arundinaceus</name>
    <dbReference type="NCBI Taxonomy" id="35708"/>
    <lineage>
        <taxon>Eukaryota</taxon>
        <taxon>Viridiplantae</taxon>
        <taxon>Streptophyta</taxon>
        <taxon>Embryophyta</taxon>
        <taxon>Tracheophyta</taxon>
        <taxon>Spermatophyta</taxon>
        <taxon>Magnoliopsida</taxon>
        <taxon>Liliopsida</taxon>
        <taxon>Poales</taxon>
        <taxon>Poaceae</taxon>
        <taxon>PACMAD clade</taxon>
        <taxon>Arundinoideae</taxon>
        <taxon>Arundineae</taxon>
        <taxon>Arundo</taxon>
    </lineage>
</organism>
<protein>
    <submittedName>
        <fullName evidence="1">Uncharacterized protein</fullName>
    </submittedName>
</protein>
<dbReference type="AlphaFoldDB" id="A0A0A8ZEF5"/>
<dbReference type="EMBL" id="GBRH01260719">
    <property type="protein sequence ID" value="JAD37176.1"/>
    <property type="molecule type" value="Transcribed_RNA"/>
</dbReference>
<reference evidence="1" key="2">
    <citation type="journal article" date="2015" name="Data Brief">
        <title>Shoot transcriptome of the giant reed, Arundo donax.</title>
        <authorList>
            <person name="Barrero R.A."/>
            <person name="Guerrero F.D."/>
            <person name="Moolhuijzen P."/>
            <person name="Goolsby J.A."/>
            <person name="Tidwell J."/>
            <person name="Bellgard S.E."/>
            <person name="Bellgard M.I."/>
        </authorList>
    </citation>
    <scope>NUCLEOTIDE SEQUENCE</scope>
    <source>
        <tissue evidence="1">Shoot tissue taken approximately 20 cm above the soil surface</tissue>
    </source>
</reference>
<name>A0A0A8ZEF5_ARUDO</name>
<proteinExistence type="predicted"/>
<reference evidence="1" key="1">
    <citation type="submission" date="2014-09" db="EMBL/GenBank/DDBJ databases">
        <authorList>
            <person name="Magalhaes I.L.F."/>
            <person name="Oliveira U."/>
            <person name="Santos F.R."/>
            <person name="Vidigal T.H.D.A."/>
            <person name="Brescovit A.D."/>
            <person name="Santos A.J."/>
        </authorList>
    </citation>
    <scope>NUCLEOTIDE SEQUENCE</scope>
    <source>
        <tissue evidence="1">Shoot tissue taken approximately 20 cm above the soil surface</tissue>
    </source>
</reference>
<accession>A0A0A8ZEF5</accession>